<organism evidence="2 3">
    <name type="scientific">Caenorhabditis nigoni</name>
    <dbReference type="NCBI Taxonomy" id="1611254"/>
    <lineage>
        <taxon>Eukaryota</taxon>
        <taxon>Metazoa</taxon>
        <taxon>Ecdysozoa</taxon>
        <taxon>Nematoda</taxon>
        <taxon>Chromadorea</taxon>
        <taxon>Rhabditida</taxon>
        <taxon>Rhabditina</taxon>
        <taxon>Rhabditomorpha</taxon>
        <taxon>Rhabditoidea</taxon>
        <taxon>Rhabditidae</taxon>
        <taxon>Peloderinae</taxon>
        <taxon>Caenorhabditis</taxon>
    </lineage>
</organism>
<name>A0A2G5SFF9_9PELO</name>
<sequence>MKISKRPWTWTTIWIPSSSGTPSSSTDPSLDANSKQPKPDSRRLNFSSKSCVCGIHQNGPATAQRVITLVSSPETGVVGTNTSLGPTRLLTVANGTLYWVIEHLCHRRPNDKPVGHLPWRTFGVGNSEIYRQLGRLRSLESEALAKQIKNTKERVSEEASNHSTLIESMEINGLETLKKTDKDQFEKLSTELFGFFVVFTFFF</sequence>
<reference evidence="3" key="1">
    <citation type="submission" date="2017-10" db="EMBL/GenBank/DDBJ databases">
        <title>Rapid genome shrinkage in a self-fertile nematode reveals novel sperm competition proteins.</title>
        <authorList>
            <person name="Yin D."/>
            <person name="Schwarz E.M."/>
            <person name="Thomas C.G."/>
            <person name="Felde R.L."/>
            <person name="Korf I.F."/>
            <person name="Cutter A.D."/>
            <person name="Schartner C.M."/>
            <person name="Ralston E.J."/>
            <person name="Meyer B.J."/>
            <person name="Haag E.S."/>
        </authorList>
    </citation>
    <scope>NUCLEOTIDE SEQUENCE [LARGE SCALE GENOMIC DNA]</scope>
    <source>
        <strain evidence="3">JU1422</strain>
    </source>
</reference>
<evidence type="ECO:0000313" key="3">
    <source>
        <dbReference type="Proteomes" id="UP000230233"/>
    </source>
</evidence>
<evidence type="ECO:0000313" key="2">
    <source>
        <dbReference type="EMBL" id="PIC13757.1"/>
    </source>
</evidence>
<dbReference type="OrthoDB" id="5883858at2759"/>
<comment type="caution">
    <text evidence="2">The sequence shown here is derived from an EMBL/GenBank/DDBJ whole genome shotgun (WGS) entry which is preliminary data.</text>
</comment>
<gene>
    <name evidence="2" type="ORF">B9Z55_027612</name>
</gene>
<dbReference type="EMBL" id="PDUG01000011">
    <property type="protein sequence ID" value="PIC13757.1"/>
    <property type="molecule type" value="Genomic_DNA"/>
</dbReference>
<feature type="compositionally biased region" description="Low complexity" evidence="1">
    <location>
        <begin position="17"/>
        <end position="29"/>
    </location>
</feature>
<evidence type="ECO:0000256" key="1">
    <source>
        <dbReference type="SAM" id="MobiDB-lite"/>
    </source>
</evidence>
<proteinExistence type="predicted"/>
<keyword evidence="3" id="KW-1185">Reference proteome</keyword>
<accession>A0A2G5SFF9</accession>
<dbReference type="AlphaFoldDB" id="A0A2G5SFF9"/>
<dbReference type="Proteomes" id="UP000230233">
    <property type="component" value="Unassembled WGS sequence"/>
</dbReference>
<feature type="region of interest" description="Disordered" evidence="1">
    <location>
        <begin position="17"/>
        <end position="43"/>
    </location>
</feature>
<protein>
    <submittedName>
        <fullName evidence="2">Uncharacterized protein</fullName>
    </submittedName>
</protein>